<evidence type="ECO:0000256" key="1">
    <source>
        <dbReference type="SAM" id="MobiDB-lite"/>
    </source>
</evidence>
<evidence type="ECO:0000313" key="2">
    <source>
        <dbReference type="EMBL" id="CCH44024.1"/>
    </source>
</evidence>
<organism evidence="2 3">
    <name type="scientific">Wickerhamomyces ciferrii (strain ATCC 14091 / BCRC 22168 / CBS 111 / JCM 3599 / NBRC 0793 / NRRL Y-1031 F-60-10)</name>
    <name type="common">Yeast</name>
    <name type="synonym">Pichia ciferrii</name>
    <dbReference type="NCBI Taxonomy" id="1206466"/>
    <lineage>
        <taxon>Eukaryota</taxon>
        <taxon>Fungi</taxon>
        <taxon>Dikarya</taxon>
        <taxon>Ascomycota</taxon>
        <taxon>Saccharomycotina</taxon>
        <taxon>Saccharomycetes</taxon>
        <taxon>Phaffomycetales</taxon>
        <taxon>Wickerhamomycetaceae</taxon>
        <taxon>Wickerhamomyces</taxon>
    </lineage>
</organism>
<keyword evidence="3" id="KW-1185">Reference proteome</keyword>
<proteinExistence type="predicted"/>
<dbReference type="Proteomes" id="UP000009328">
    <property type="component" value="Unassembled WGS sequence"/>
</dbReference>
<sequence>MPHSYKLFASIKNTVEGHILPKYFPKFLDHYYDREESEEKNKSLREKIASEYIQPVLHSYWRVKTCHYPIKHCIGRGFSKSKRTIKVMVDKCPKKDPTDKKKNDQDNTEKKNPTLTGELPLEIWNDIIMMGADPKVLIRINKQFYHSIAPRLYKKFEKLQLLLILTKTDKIKANDSNFLKYGPDYPHKPCVNGYKIYERLQEGIKHEFEFLEVIPKTAQFAEIFLGPIHKEIKKKTNTILISSFNDIEFLFENILNNDESVLKHMIKNISMDISIFDGFEQVMYTPGKIQGSELSIDDLIKSIIDKRKKQPENTEIEMFQSETNGLCVTNHNDNFKGCRWKQEPDGNLRTRYIYETERGSFYKRHMNNQKFPLNVYFMELLHIYQCYQIYLDDERIKFENIKSNEELYQQTPFRDIYDEIFTVDEIADSCIEYGSRSLLTFEKCSRMKIPHRCFKTEDETFKKLNNIICLMLNEDKISTSLLFNGICTTQERVDPSLDNICLNRCGYLSAYKGISTLVINKHN</sequence>
<dbReference type="HOGENOM" id="CLU_043708_0_0_1"/>
<accession>K0KRS0</accession>
<gene>
    <name evidence="2" type="ORF">BN7_3581</name>
</gene>
<evidence type="ECO:0008006" key="4">
    <source>
        <dbReference type="Google" id="ProtNLM"/>
    </source>
</evidence>
<protein>
    <recommendedName>
        <fullName evidence="4">F-box domain-containing protein</fullName>
    </recommendedName>
</protein>
<reference evidence="2 3" key="1">
    <citation type="journal article" date="2012" name="Eukaryot. Cell">
        <title>Draft genome sequence of Wickerhamomyces ciferrii NRRL Y-1031 F-60-10.</title>
        <authorList>
            <person name="Schneider J."/>
            <person name="Andrea H."/>
            <person name="Blom J."/>
            <person name="Jaenicke S."/>
            <person name="Ruckert C."/>
            <person name="Schorsch C."/>
            <person name="Szczepanowski R."/>
            <person name="Farwick M."/>
            <person name="Goesmann A."/>
            <person name="Puhler A."/>
            <person name="Schaffer S."/>
            <person name="Tauch A."/>
            <person name="Kohler T."/>
            <person name="Brinkrolf K."/>
        </authorList>
    </citation>
    <scope>NUCLEOTIDE SEQUENCE [LARGE SCALE GENOMIC DNA]</scope>
    <source>
        <strain evidence="3">ATCC 14091 / BCRC 22168 / CBS 111 / JCM 3599 / NBRC 0793 / NRRL Y-1031 F-60-10</strain>
    </source>
</reference>
<name>K0KRS0_WICCF</name>
<dbReference type="EMBL" id="CAIF01000101">
    <property type="protein sequence ID" value="CCH44024.1"/>
    <property type="molecule type" value="Genomic_DNA"/>
</dbReference>
<comment type="caution">
    <text evidence="2">The sequence shown here is derived from an EMBL/GenBank/DDBJ whole genome shotgun (WGS) entry which is preliminary data.</text>
</comment>
<feature type="compositionally biased region" description="Basic and acidic residues" evidence="1">
    <location>
        <begin position="89"/>
        <end position="112"/>
    </location>
</feature>
<feature type="region of interest" description="Disordered" evidence="1">
    <location>
        <begin position="89"/>
        <end position="114"/>
    </location>
</feature>
<dbReference type="InParanoid" id="K0KRS0"/>
<dbReference type="AlphaFoldDB" id="K0KRS0"/>
<evidence type="ECO:0000313" key="3">
    <source>
        <dbReference type="Proteomes" id="UP000009328"/>
    </source>
</evidence>